<sequence>MPGLSQDKRMIRTQCPIGKDIFIATSISGEEHISALYCYQLRLLSDKHDITQNMIVGKPFFISIHNGDAEKHIEGFVTNFSMHDVNSEGLREYTATIQPGLWFTHLAGKNRIFENKSVITIIEEVLKEYSGVVKFTENLSSNYLKREYCVQFNESDYQFVTRLMAEEGIAYYFLQTSNNHEMVICDDHKHFYDCRGEALEYDGGGTQPNKYSVHSWRREFNYHGGGFEFKDYNEYTPAKDNVQNVSTTSKLNSVDTYTQSVYGRNHFEGKNDGTHLFQDSHHKTITERTVESLEAGFDSAHGTSDCGELAAGGRFDLAHTLKTEKGTYLVTSLRLTASDSNSDESTFHNAFKCIPDKVMPRPQSPTSPHKILHPQVAKVQEVKATESSGSEDRYTQLKVQFPWNSKQNSCWIRVMQSFSGKNWGASFVPRVGQEVVVSYINGNPDRPLVTGAVFNTDNPGPQYTATQSGWKTQISGSKFNELRFDDKKNSEEIYMEAGKDHNYMIHNDQTGMIDNNQSLEIKKNRSVTIAEGNESITLSKGNQTVDIKGNQSVTLKSGNQSLSVKTGKQTIDVMGAIKITSNTSIDLKVGGNSISIKQTGIEIKGVMLSCKGDATAELKASGMLTLNGGITKIN</sequence>
<dbReference type="Gene3D" id="3.55.50.10">
    <property type="entry name" value="Baseplate protein-like domains"/>
    <property type="match status" value="1"/>
</dbReference>
<dbReference type="NCBIfam" id="TIGR03361">
    <property type="entry name" value="VI_Rhs_Vgr"/>
    <property type="match status" value="1"/>
</dbReference>
<dbReference type="Gene3D" id="2.40.50.230">
    <property type="entry name" value="Gp5 N-terminal domain"/>
    <property type="match status" value="1"/>
</dbReference>
<dbReference type="OrthoDB" id="9762420at2"/>
<reference evidence="4" key="1">
    <citation type="submission" date="2017-02" db="EMBL/GenBank/DDBJ databases">
        <title>Genome of Microbulbifer agarilyticus GP101.</title>
        <authorList>
            <person name="Jung J."/>
            <person name="Bae S.S."/>
            <person name="Baek K."/>
        </authorList>
    </citation>
    <scope>NUCLEOTIDE SEQUENCE [LARGE SCALE GENOMIC DNA]</scope>
    <source>
        <strain evidence="4">GP101</strain>
    </source>
</reference>
<name>A0A1Q2M1B3_9GAMM</name>
<dbReference type="InterPro" id="IPR006531">
    <property type="entry name" value="Gp5/Vgr_OB"/>
</dbReference>
<dbReference type="Gene3D" id="2.30.110.50">
    <property type="match status" value="1"/>
</dbReference>
<evidence type="ECO:0000256" key="1">
    <source>
        <dbReference type="ARBA" id="ARBA00005558"/>
    </source>
</evidence>
<dbReference type="InterPro" id="IPR006533">
    <property type="entry name" value="T6SS_Vgr_RhsGE"/>
</dbReference>
<proteinExistence type="inferred from homology"/>
<dbReference type="KEGG" id="maga:Mag101_01610"/>
<dbReference type="Pfam" id="PF05954">
    <property type="entry name" value="Phage_GPD"/>
    <property type="match status" value="1"/>
</dbReference>
<dbReference type="RefSeq" id="WP_077399848.1">
    <property type="nucleotide sequence ID" value="NZ_CP019650.1"/>
</dbReference>
<feature type="domain" description="Gp5/Type VI secretion system Vgr C-terminal trimerisation" evidence="3">
    <location>
        <begin position="468"/>
        <end position="574"/>
    </location>
</feature>
<dbReference type="STRING" id="260552.Mag101_01610"/>
<protein>
    <submittedName>
        <fullName evidence="4">Uncharacterized protein</fullName>
    </submittedName>
</protein>
<dbReference type="SUPFAM" id="SSF69255">
    <property type="entry name" value="gp5 N-terminal domain-like"/>
    <property type="match status" value="1"/>
</dbReference>
<dbReference type="Gene3D" id="4.10.220.110">
    <property type="match status" value="1"/>
</dbReference>
<organism evidence="4 5">
    <name type="scientific">Microbulbifer agarilyticus</name>
    <dbReference type="NCBI Taxonomy" id="260552"/>
    <lineage>
        <taxon>Bacteria</taxon>
        <taxon>Pseudomonadati</taxon>
        <taxon>Pseudomonadota</taxon>
        <taxon>Gammaproteobacteria</taxon>
        <taxon>Cellvibrionales</taxon>
        <taxon>Microbulbiferaceae</taxon>
        <taxon>Microbulbifer</taxon>
    </lineage>
</organism>
<dbReference type="EMBL" id="CP019650">
    <property type="protein sequence ID" value="AQQ66485.1"/>
    <property type="molecule type" value="Genomic_DNA"/>
</dbReference>
<evidence type="ECO:0000259" key="3">
    <source>
        <dbReference type="Pfam" id="PF22178"/>
    </source>
</evidence>
<accession>A0A1Q2M1B3</accession>
<evidence type="ECO:0000313" key="4">
    <source>
        <dbReference type="EMBL" id="AQQ66485.1"/>
    </source>
</evidence>
<dbReference type="NCBIfam" id="TIGR01646">
    <property type="entry name" value="vgr_GE"/>
    <property type="match status" value="1"/>
</dbReference>
<gene>
    <name evidence="4" type="ORF">Mag101_01610</name>
</gene>
<dbReference type="InterPro" id="IPR037026">
    <property type="entry name" value="Vgr_OB-fold_dom_sf"/>
</dbReference>
<dbReference type="Proteomes" id="UP000188219">
    <property type="component" value="Chromosome"/>
</dbReference>
<dbReference type="InterPro" id="IPR054030">
    <property type="entry name" value="Gp5_Vgr_C"/>
</dbReference>
<comment type="similarity">
    <text evidence="1">Belongs to the VgrG protein family.</text>
</comment>
<dbReference type="Pfam" id="PF22178">
    <property type="entry name" value="Gp5_trimer_C"/>
    <property type="match status" value="1"/>
</dbReference>
<dbReference type="Pfam" id="PF04717">
    <property type="entry name" value="Phage_base_V"/>
    <property type="match status" value="1"/>
</dbReference>
<dbReference type="InterPro" id="IPR017847">
    <property type="entry name" value="T6SS_RhsGE_Vgr_subset"/>
</dbReference>
<evidence type="ECO:0000313" key="5">
    <source>
        <dbReference type="Proteomes" id="UP000188219"/>
    </source>
</evidence>
<evidence type="ECO:0000259" key="2">
    <source>
        <dbReference type="Pfam" id="PF04717"/>
    </source>
</evidence>
<dbReference type="AlphaFoldDB" id="A0A1Q2M1B3"/>
<dbReference type="SUPFAM" id="SSF69349">
    <property type="entry name" value="Phage fibre proteins"/>
    <property type="match status" value="1"/>
</dbReference>
<feature type="domain" description="Gp5/Type VI secretion system Vgr protein OB-fold" evidence="2">
    <location>
        <begin position="392"/>
        <end position="454"/>
    </location>
</feature>
<dbReference type="SUPFAM" id="SSF69279">
    <property type="entry name" value="Phage tail proteins"/>
    <property type="match status" value="2"/>
</dbReference>
<keyword evidence="5" id="KW-1185">Reference proteome</keyword>